<organism evidence="1 2">
    <name type="scientific">Mycoplasma wenyonii</name>
    <dbReference type="NCBI Taxonomy" id="65123"/>
    <lineage>
        <taxon>Bacteria</taxon>
        <taxon>Bacillati</taxon>
        <taxon>Mycoplasmatota</taxon>
        <taxon>Mollicutes</taxon>
        <taxon>Mycoplasmataceae</taxon>
        <taxon>Mycoplasma</taxon>
    </lineage>
</organism>
<sequence length="56" mass="6806">MPVIKVKENGIDQALIEFKKLSVEVKRTAMRYLFHLRPALQKKEKKKRADMRRKFY</sequence>
<accession>A0A328PKC9</accession>
<protein>
    <submittedName>
        <fullName evidence="1">30S ribosomal protein S21</fullName>
    </submittedName>
</protein>
<dbReference type="RefSeq" id="WP_037331365.1">
    <property type="nucleotide sequence ID" value="NZ_QKVO01000011.1"/>
</dbReference>
<dbReference type="OrthoDB" id="404044at2"/>
<dbReference type="Proteomes" id="UP000249762">
    <property type="component" value="Unassembled WGS sequence"/>
</dbReference>
<reference evidence="2" key="1">
    <citation type="submission" date="2018-06" db="EMBL/GenBank/DDBJ databases">
        <authorList>
            <person name="Martinez Ocampo F."/>
            <person name="Quiroz Castaneda R.E."/>
            <person name="Rojas Lopez X."/>
        </authorList>
    </citation>
    <scope>NUCLEOTIDE SEQUENCE [LARGE SCALE GENOMIC DNA]</scope>
    <source>
        <strain evidence="2">INIFAP02</strain>
    </source>
</reference>
<dbReference type="AlphaFoldDB" id="A0A328PKC9"/>
<evidence type="ECO:0000313" key="2">
    <source>
        <dbReference type="Proteomes" id="UP000249762"/>
    </source>
</evidence>
<dbReference type="EMBL" id="QKVO01000011">
    <property type="protein sequence ID" value="RAO94924.1"/>
    <property type="molecule type" value="Genomic_DNA"/>
</dbReference>
<dbReference type="GO" id="GO:0005840">
    <property type="term" value="C:ribosome"/>
    <property type="evidence" value="ECO:0007669"/>
    <property type="project" value="UniProtKB-KW"/>
</dbReference>
<comment type="caution">
    <text evidence="1">The sequence shown here is derived from an EMBL/GenBank/DDBJ whole genome shotgun (WGS) entry which is preliminary data.</text>
</comment>
<keyword evidence="1" id="KW-0687">Ribonucleoprotein</keyword>
<proteinExistence type="predicted"/>
<name>A0A328PKC9_9MOLU</name>
<evidence type="ECO:0000313" key="1">
    <source>
        <dbReference type="EMBL" id="RAO94924.1"/>
    </source>
</evidence>
<keyword evidence="2" id="KW-1185">Reference proteome</keyword>
<keyword evidence="1" id="KW-0689">Ribosomal protein</keyword>
<gene>
    <name evidence="1" type="ORF">DNK47_02525</name>
</gene>